<name>A0A921IIN4_9FIRM</name>
<sequence length="586" mass="63930">MNSISQVCRRHRRLLLAAGYLLVLAFAVMYLRVTISVPPEGDDKLTLNAWMYDFQRMPFWQYLLQDLRQRLGYFLLEEVRFFPFHYPSAISLLFFGSLTSYRLYIIGVTAAAAFLTGRVIARLSGSEGLALGGFTLALTLAPIFNEGMYSYYAVPQKALFWAMAAWLCLLHLQDTGRRRWGVGAAVLAFISCGTYEIGYMYTVIVAGVFLVLSRSVKKALLRCAPALSGTAVALAFHLASSRGSGSTGNALAVNLPEIARVTVQQMAASIPFFNPMMLGEDPGVITNGDKLWPLLLGIVAGLVLCFVVPLRKVPARVPAAMAGLGLALWAGPALLLACSERYQQPEAITWKWGYIPAAASSVGFALVLACLIVLLAGCLARLPRWPGVLLRLALAALVAVGICANGAYTRACLRNHHAKNLDNYYFFVDTIEAGLADTVTADDLLLCNENVWGGDTAAESMFFSRFAGRELHAQLVGADVIPEDLKGSVYAYQTYRDYGGYDLAWCGRAQDENAELLDTLQVYVQGALVPDNAVIKYTVRLPDGSEEARAICLLDCDQTPRNAKGDYIATVEDSSILNAKVMIWDG</sequence>
<feature type="transmembrane region" description="Helical" evidence="1">
    <location>
        <begin position="357"/>
        <end position="376"/>
    </location>
</feature>
<organism evidence="2 3">
    <name type="scientific">Subdoligranulum variabile</name>
    <dbReference type="NCBI Taxonomy" id="214851"/>
    <lineage>
        <taxon>Bacteria</taxon>
        <taxon>Bacillati</taxon>
        <taxon>Bacillota</taxon>
        <taxon>Clostridia</taxon>
        <taxon>Eubacteriales</taxon>
        <taxon>Oscillospiraceae</taxon>
        <taxon>Subdoligranulum</taxon>
    </lineage>
</organism>
<protein>
    <submittedName>
        <fullName evidence="2">Uncharacterized protein</fullName>
    </submittedName>
</protein>
<feature type="transmembrane region" description="Helical" evidence="1">
    <location>
        <begin position="151"/>
        <end position="172"/>
    </location>
</feature>
<feature type="transmembrane region" description="Helical" evidence="1">
    <location>
        <begin position="388"/>
        <end position="408"/>
    </location>
</feature>
<accession>A0A921IIN4</accession>
<evidence type="ECO:0000313" key="3">
    <source>
        <dbReference type="Proteomes" id="UP000782880"/>
    </source>
</evidence>
<evidence type="ECO:0000313" key="2">
    <source>
        <dbReference type="EMBL" id="HJG27501.1"/>
    </source>
</evidence>
<feature type="transmembrane region" description="Helical" evidence="1">
    <location>
        <begin position="184"/>
        <end position="212"/>
    </location>
</feature>
<feature type="transmembrane region" description="Helical" evidence="1">
    <location>
        <begin position="14"/>
        <end position="33"/>
    </location>
</feature>
<gene>
    <name evidence="2" type="ORF">K8V20_02480</name>
</gene>
<dbReference type="EMBL" id="DYVE01000066">
    <property type="protein sequence ID" value="HJG27501.1"/>
    <property type="molecule type" value="Genomic_DNA"/>
</dbReference>
<reference evidence="2" key="1">
    <citation type="journal article" date="2021" name="PeerJ">
        <title>Extensive microbial diversity within the chicken gut microbiome revealed by metagenomics and culture.</title>
        <authorList>
            <person name="Gilroy R."/>
            <person name="Ravi A."/>
            <person name="Getino M."/>
            <person name="Pursley I."/>
            <person name="Horton D.L."/>
            <person name="Alikhan N.F."/>
            <person name="Baker D."/>
            <person name="Gharbi K."/>
            <person name="Hall N."/>
            <person name="Watson M."/>
            <person name="Adriaenssens E.M."/>
            <person name="Foster-Nyarko E."/>
            <person name="Jarju S."/>
            <person name="Secka A."/>
            <person name="Antonio M."/>
            <person name="Oren A."/>
            <person name="Chaudhuri R.R."/>
            <person name="La Ragione R."/>
            <person name="Hildebrand F."/>
            <person name="Pallen M.J."/>
        </authorList>
    </citation>
    <scope>NUCLEOTIDE SEQUENCE</scope>
    <source>
        <strain evidence="2">ChiBcec21-2208</strain>
    </source>
</reference>
<feature type="transmembrane region" description="Helical" evidence="1">
    <location>
        <begin position="291"/>
        <end position="310"/>
    </location>
</feature>
<evidence type="ECO:0000256" key="1">
    <source>
        <dbReference type="SAM" id="Phobius"/>
    </source>
</evidence>
<keyword evidence="1" id="KW-0472">Membrane</keyword>
<keyword evidence="1" id="KW-0812">Transmembrane</keyword>
<feature type="transmembrane region" description="Helical" evidence="1">
    <location>
        <begin position="317"/>
        <end position="337"/>
    </location>
</feature>
<reference evidence="2" key="2">
    <citation type="submission" date="2021-09" db="EMBL/GenBank/DDBJ databases">
        <authorList>
            <person name="Gilroy R."/>
        </authorList>
    </citation>
    <scope>NUCLEOTIDE SEQUENCE</scope>
    <source>
        <strain evidence="2">ChiBcec21-2208</strain>
    </source>
</reference>
<comment type="caution">
    <text evidence="2">The sequence shown here is derived from an EMBL/GenBank/DDBJ whole genome shotgun (WGS) entry which is preliminary data.</text>
</comment>
<dbReference type="AlphaFoldDB" id="A0A921IIN4"/>
<proteinExistence type="predicted"/>
<feature type="transmembrane region" description="Helical" evidence="1">
    <location>
        <begin position="128"/>
        <end position="145"/>
    </location>
</feature>
<dbReference type="Proteomes" id="UP000782880">
    <property type="component" value="Unassembled WGS sequence"/>
</dbReference>
<keyword evidence="1" id="KW-1133">Transmembrane helix</keyword>